<evidence type="ECO:0000256" key="3">
    <source>
        <dbReference type="ARBA" id="ARBA00022705"/>
    </source>
</evidence>
<evidence type="ECO:0000256" key="4">
    <source>
        <dbReference type="ARBA" id="ARBA00022932"/>
    </source>
</evidence>
<dbReference type="RefSeq" id="WP_171266900.1">
    <property type="nucleotide sequence ID" value="NZ_CP039543.1"/>
</dbReference>
<keyword evidence="7" id="KW-1185">Reference proteome</keyword>
<evidence type="ECO:0000256" key="5">
    <source>
        <dbReference type="SAM" id="MobiDB-lite"/>
    </source>
</evidence>
<dbReference type="EMBL" id="CP039543">
    <property type="protein sequence ID" value="QJT08624.1"/>
    <property type="molecule type" value="Genomic_DNA"/>
</dbReference>
<protein>
    <submittedName>
        <fullName evidence="6">DNA polymerase III subunit delta</fullName>
    </submittedName>
</protein>
<accession>A0ABX6NDE8</accession>
<dbReference type="Proteomes" id="UP000503251">
    <property type="component" value="Chromosome"/>
</dbReference>
<dbReference type="InterPro" id="IPR005790">
    <property type="entry name" value="DNA_polIII_delta"/>
</dbReference>
<feature type="region of interest" description="Disordered" evidence="5">
    <location>
        <begin position="354"/>
        <end position="378"/>
    </location>
</feature>
<keyword evidence="4" id="KW-0239">DNA-directed DNA polymerase</keyword>
<keyword evidence="2" id="KW-0548">Nucleotidyltransferase</keyword>
<feature type="compositionally biased region" description="Low complexity" evidence="5">
    <location>
        <begin position="358"/>
        <end position="378"/>
    </location>
</feature>
<evidence type="ECO:0000313" key="7">
    <source>
        <dbReference type="Proteomes" id="UP000503251"/>
    </source>
</evidence>
<sequence length="378" mass="41154">MSPMTAPPSGNASRPGADRPGFFFLACPDSKIIQGKVQELMKQYAPAEAGGGLLGASATGFDRRSYWAEEGLPPQFWEDLTLQSLTGRAKCIVVRHAEKLLAADWKALVPALAGFKEHAFPIFCLESAWQRNQPKPPAQLTKQKFWTLAQDRGWYWQSPGITRNKMAAVLEREARRRSVAFAPGALQFLAESLPLDAAAITAEMDKLAVAAQAVEGDGQGVIDTALARETAYAPDIDIFGFIQALQKGTASVAVWRQVFADRLGGEGMLFPLLSLLTREARLLWQIDAGETQGIRLPMSVMRAKESLARRLGRTRIAVLFDLAMEAEYGVKSGERKPEQALERLVAGMAALFADDTATGRGPTGPAQPRRGGPPRQRP</sequence>
<dbReference type="PANTHER" id="PTHR34388">
    <property type="entry name" value="DNA POLYMERASE III SUBUNIT DELTA"/>
    <property type="match status" value="1"/>
</dbReference>
<organism evidence="6 7">
    <name type="scientific">Oceanidesulfovibrio marinus</name>
    <dbReference type="NCBI Taxonomy" id="370038"/>
    <lineage>
        <taxon>Bacteria</taxon>
        <taxon>Pseudomonadati</taxon>
        <taxon>Thermodesulfobacteriota</taxon>
        <taxon>Desulfovibrionia</taxon>
        <taxon>Desulfovibrionales</taxon>
        <taxon>Desulfovibrionaceae</taxon>
        <taxon>Oceanidesulfovibrio</taxon>
    </lineage>
</organism>
<dbReference type="Gene3D" id="1.20.272.10">
    <property type="match status" value="1"/>
</dbReference>
<evidence type="ECO:0000256" key="2">
    <source>
        <dbReference type="ARBA" id="ARBA00022695"/>
    </source>
</evidence>
<keyword evidence="1" id="KW-0808">Transferase</keyword>
<keyword evidence="3" id="KW-0235">DNA replication</keyword>
<dbReference type="PANTHER" id="PTHR34388:SF1">
    <property type="entry name" value="DNA POLYMERASE III SUBUNIT DELTA"/>
    <property type="match status" value="1"/>
</dbReference>
<reference evidence="6 7" key="1">
    <citation type="submission" date="2019-04" db="EMBL/GenBank/DDBJ databases">
        <title>Isolation and culture of sulfate reducing bacteria from the cold seep of the South China Sea.</title>
        <authorList>
            <person name="Sun C."/>
            <person name="Liu R."/>
        </authorList>
    </citation>
    <scope>NUCLEOTIDE SEQUENCE [LARGE SCALE GENOMIC DNA]</scope>
    <source>
        <strain evidence="6 7">CS1</strain>
    </source>
</reference>
<gene>
    <name evidence="6" type="ORF">E8L03_06665</name>
</gene>
<name>A0ABX6NDE8_9BACT</name>
<proteinExistence type="predicted"/>
<evidence type="ECO:0000256" key="1">
    <source>
        <dbReference type="ARBA" id="ARBA00022679"/>
    </source>
</evidence>
<evidence type="ECO:0000313" key="6">
    <source>
        <dbReference type="EMBL" id="QJT08624.1"/>
    </source>
</evidence>